<dbReference type="GO" id="GO:0008270">
    <property type="term" value="F:zinc ion binding"/>
    <property type="evidence" value="ECO:0007669"/>
    <property type="project" value="UniProtKB-KW"/>
</dbReference>
<feature type="domain" description="B box-type" evidence="12">
    <location>
        <begin position="173"/>
        <end position="218"/>
    </location>
</feature>
<evidence type="ECO:0000256" key="5">
    <source>
        <dbReference type="ARBA" id="ARBA00023065"/>
    </source>
</evidence>
<dbReference type="Pfam" id="PF00520">
    <property type="entry name" value="Ion_trans"/>
    <property type="match status" value="1"/>
</dbReference>
<evidence type="ECO:0000313" key="14">
    <source>
        <dbReference type="Proteomes" id="UP000266643"/>
    </source>
</evidence>
<dbReference type="InterPro" id="IPR050866">
    <property type="entry name" value="CNG_cation_channel"/>
</dbReference>
<sequence>VIVQGNIGHTMYFVSTGALMTVSTNPTFVSVRYDDSQYFGDDGLLDSTTRHYSVVTLRACDLLALSAVDFLAALHEHPRLLECCTVATGVALRMSKQNETKHNDPQGRQIPKPHVGRLVCDELVRKAADLKYLKVMEFEVANAMFGNFIGLFMCSEDGAIAMDNKNVHPSSPLSAPMCQYCEDRTADRYCPLCHQVLCAHCTCSIHDNSYYSYHTKTISMLHAPPTSDLPPTPQFPTSPKMTPHGQLKLVTSHPPTSSVYDFLYKLLQQRQGRVEPVTSHVIHVSNEMISGSLDVSPSSKSRDVPRRHVKHIRHHHHSALSKSFNLHEIGRLNRKKGPRTARSNGRVAPTMLADTDTMDSISDIRRGKLTWEILYKSSSTFDPDSSKVQLWHTFLLALVLYDAWLVPLLVSFSQLNPAICRKTWLQMLATAGEVFFVVDVYVHMHSRFYLFGDPIRDVKFIRRYYLMSWGFPLDLLALVPINTIIPALASTQPCGLGLLNKLLRLRKVPAYTLTFDKVFARYYKLCKVVKAVVVVYFSCHVIACVYASFGKLVDPSKDEDAWKMHDFSTSTHERRRRRLSSDTSDDQHTSQLLTEYLAALFWYIRLVFALVCSQVGVRSLGLVSKCVEGQLPRTLMQTLFMLAVMISGFLLFVYICGTLFMISKCDANSTQEFDAKRNQLRYILSYHQVPMDIQSRAVEYFENGFKSGEVNDRHTMQLLCPSIAKDIKYAALKDMVTGVPFFKYCRAAFIRALIDLMETQSVPTNYIVCRKDEEGEDMYFVQSGVLVILVDDIKVFLMFPQVQFVGSIVVF</sequence>
<proteinExistence type="predicted"/>
<keyword evidence="8" id="KW-0407">Ion channel</keyword>
<keyword evidence="7" id="KW-1071">Ligand-gated ion channel</keyword>
<feature type="transmembrane region" description="Helical" evidence="10">
    <location>
        <begin position="390"/>
        <end position="412"/>
    </location>
</feature>
<evidence type="ECO:0000256" key="4">
    <source>
        <dbReference type="ARBA" id="ARBA00022989"/>
    </source>
</evidence>
<feature type="transmembrane region" description="Helical" evidence="10">
    <location>
        <begin position="528"/>
        <end position="549"/>
    </location>
</feature>
<keyword evidence="6 10" id="KW-0472">Membrane</keyword>
<evidence type="ECO:0000256" key="2">
    <source>
        <dbReference type="ARBA" id="ARBA00022448"/>
    </source>
</evidence>
<evidence type="ECO:0000256" key="3">
    <source>
        <dbReference type="ARBA" id="ARBA00022692"/>
    </source>
</evidence>
<feature type="transmembrane region" description="Helical" evidence="10">
    <location>
        <begin position="638"/>
        <end position="662"/>
    </location>
</feature>
<name>A0A397CU13_APHAT</name>
<dbReference type="GO" id="GO:0016020">
    <property type="term" value="C:membrane"/>
    <property type="evidence" value="ECO:0007669"/>
    <property type="project" value="UniProtKB-SubCell"/>
</dbReference>
<organism evidence="13 14">
    <name type="scientific">Aphanomyces astaci</name>
    <name type="common">Crayfish plague agent</name>
    <dbReference type="NCBI Taxonomy" id="112090"/>
    <lineage>
        <taxon>Eukaryota</taxon>
        <taxon>Sar</taxon>
        <taxon>Stramenopiles</taxon>
        <taxon>Oomycota</taxon>
        <taxon>Saprolegniomycetes</taxon>
        <taxon>Saprolegniales</taxon>
        <taxon>Verrucalvaceae</taxon>
        <taxon>Aphanomyces</taxon>
    </lineage>
</organism>
<dbReference type="PROSITE" id="PS00888">
    <property type="entry name" value="CNMP_BINDING_1"/>
    <property type="match status" value="1"/>
</dbReference>
<dbReference type="CDD" id="cd00038">
    <property type="entry name" value="CAP_ED"/>
    <property type="match status" value="2"/>
</dbReference>
<dbReference type="GO" id="GO:0044877">
    <property type="term" value="F:protein-containing complex binding"/>
    <property type="evidence" value="ECO:0007669"/>
    <property type="project" value="TreeGrafter"/>
</dbReference>
<evidence type="ECO:0000256" key="6">
    <source>
        <dbReference type="ARBA" id="ARBA00023136"/>
    </source>
</evidence>
<feature type="transmembrane region" description="Helical" evidence="10">
    <location>
        <begin position="475"/>
        <end position="499"/>
    </location>
</feature>
<dbReference type="InterPro" id="IPR000595">
    <property type="entry name" value="cNMP-bd_dom"/>
</dbReference>
<dbReference type="CDD" id="cd19757">
    <property type="entry name" value="Bbox1"/>
    <property type="match status" value="1"/>
</dbReference>
<dbReference type="Gene3D" id="1.10.287.70">
    <property type="match status" value="1"/>
</dbReference>
<keyword evidence="9" id="KW-0863">Zinc-finger</keyword>
<keyword evidence="4 10" id="KW-1133">Transmembrane helix</keyword>
<feature type="transmembrane region" description="Helical" evidence="10">
    <location>
        <begin position="424"/>
        <end position="444"/>
    </location>
</feature>
<dbReference type="Gene3D" id="2.60.120.10">
    <property type="entry name" value="Jelly Rolls"/>
    <property type="match status" value="2"/>
</dbReference>
<evidence type="ECO:0000256" key="7">
    <source>
        <dbReference type="ARBA" id="ARBA00023286"/>
    </source>
</evidence>
<evidence type="ECO:0000259" key="12">
    <source>
        <dbReference type="PROSITE" id="PS50119"/>
    </source>
</evidence>
<evidence type="ECO:0000313" key="13">
    <source>
        <dbReference type="EMBL" id="RHY49861.1"/>
    </source>
</evidence>
<dbReference type="PROSITE" id="PS50042">
    <property type="entry name" value="CNMP_BINDING_3"/>
    <property type="match status" value="2"/>
</dbReference>
<evidence type="ECO:0000256" key="1">
    <source>
        <dbReference type="ARBA" id="ARBA00004141"/>
    </source>
</evidence>
<evidence type="ECO:0008006" key="15">
    <source>
        <dbReference type="Google" id="ProtNLM"/>
    </source>
</evidence>
<dbReference type="SUPFAM" id="SSF81324">
    <property type="entry name" value="Voltage-gated potassium channels"/>
    <property type="match status" value="1"/>
</dbReference>
<gene>
    <name evidence="13" type="ORF">DYB30_003779</name>
</gene>
<dbReference type="InterPro" id="IPR014710">
    <property type="entry name" value="RmlC-like_jellyroll"/>
</dbReference>
<keyword evidence="9" id="KW-0862">Zinc</keyword>
<dbReference type="AlphaFoldDB" id="A0A397CU13"/>
<dbReference type="PROSITE" id="PS50119">
    <property type="entry name" value="ZF_BBOX"/>
    <property type="match status" value="1"/>
</dbReference>
<dbReference type="InterPro" id="IPR000315">
    <property type="entry name" value="Znf_B-box"/>
</dbReference>
<keyword evidence="9" id="KW-0479">Metal-binding</keyword>
<evidence type="ECO:0000256" key="9">
    <source>
        <dbReference type="PROSITE-ProRule" id="PRU00024"/>
    </source>
</evidence>
<evidence type="ECO:0000259" key="11">
    <source>
        <dbReference type="PROSITE" id="PS50042"/>
    </source>
</evidence>
<reference evidence="13 14" key="1">
    <citation type="submission" date="2018-08" db="EMBL/GenBank/DDBJ databases">
        <title>Aphanomyces genome sequencing and annotation.</title>
        <authorList>
            <person name="Minardi D."/>
            <person name="Oidtmann B."/>
            <person name="Van Der Giezen M."/>
            <person name="Studholme D.J."/>
        </authorList>
    </citation>
    <scope>NUCLEOTIDE SEQUENCE [LARGE SCALE GENOMIC DNA]</scope>
    <source>
        <strain evidence="13 14">D2</strain>
    </source>
</reference>
<feature type="domain" description="Cyclic nucleotide-binding" evidence="11">
    <location>
        <begin position="1"/>
        <end position="74"/>
    </location>
</feature>
<comment type="caution">
    <text evidence="13">The sequence shown here is derived from an EMBL/GenBank/DDBJ whole genome shotgun (WGS) entry which is preliminary data.</text>
</comment>
<dbReference type="Proteomes" id="UP000266643">
    <property type="component" value="Unassembled WGS sequence"/>
</dbReference>
<dbReference type="InterPro" id="IPR018490">
    <property type="entry name" value="cNMP-bd_dom_sf"/>
</dbReference>
<keyword evidence="3 10" id="KW-0812">Transmembrane</keyword>
<dbReference type="PANTHER" id="PTHR45638">
    <property type="entry name" value="CYCLIC NUCLEOTIDE-GATED CATION CHANNEL SUBUNIT A"/>
    <property type="match status" value="1"/>
</dbReference>
<dbReference type="SUPFAM" id="SSF51206">
    <property type="entry name" value="cAMP-binding domain-like"/>
    <property type="match status" value="2"/>
</dbReference>
<feature type="transmembrane region" description="Helical" evidence="10">
    <location>
        <begin position="596"/>
        <end position="617"/>
    </location>
</feature>
<dbReference type="EMBL" id="QUTD01007505">
    <property type="protein sequence ID" value="RHY49861.1"/>
    <property type="molecule type" value="Genomic_DNA"/>
</dbReference>
<keyword evidence="2" id="KW-0813">Transport</keyword>
<dbReference type="PANTHER" id="PTHR45638:SF11">
    <property type="entry name" value="CYCLIC NUCLEOTIDE-GATED CATION CHANNEL SUBUNIT A"/>
    <property type="match status" value="1"/>
</dbReference>
<keyword evidence="5" id="KW-0406">Ion transport</keyword>
<protein>
    <recommendedName>
        <fullName evidence="15">Cyclic nucleotide-binding domain-containing protein</fullName>
    </recommendedName>
</protein>
<evidence type="ECO:0000256" key="8">
    <source>
        <dbReference type="ARBA" id="ARBA00023303"/>
    </source>
</evidence>
<dbReference type="InterPro" id="IPR005821">
    <property type="entry name" value="Ion_trans_dom"/>
</dbReference>
<dbReference type="GO" id="GO:0005221">
    <property type="term" value="F:intracellularly cyclic nucleotide-activated monoatomic cation channel activity"/>
    <property type="evidence" value="ECO:0007669"/>
    <property type="project" value="InterPro"/>
</dbReference>
<dbReference type="InterPro" id="IPR018488">
    <property type="entry name" value="cNMP-bd_CS"/>
</dbReference>
<accession>A0A397CU13</accession>
<comment type="subcellular location">
    <subcellularLocation>
        <location evidence="1">Membrane</location>
        <topology evidence="1">Multi-pass membrane protein</topology>
    </subcellularLocation>
</comment>
<feature type="non-terminal residue" evidence="13">
    <location>
        <position position="1"/>
    </location>
</feature>
<dbReference type="Pfam" id="PF00027">
    <property type="entry name" value="cNMP_binding"/>
    <property type="match status" value="1"/>
</dbReference>
<feature type="domain" description="Cyclic nucleotide-binding" evidence="11">
    <location>
        <begin position="741"/>
        <end position="811"/>
    </location>
</feature>
<evidence type="ECO:0000256" key="10">
    <source>
        <dbReference type="SAM" id="Phobius"/>
    </source>
</evidence>